<keyword evidence="6" id="KW-1185">Reference proteome</keyword>
<keyword evidence="2 5" id="KW-0808">Transferase</keyword>
<keyword evidence="3" id="KW-0949">S-adenosyl-L-methionine</keyword>
<keyword evidence="1 5" id="KW-0489">Methyltransferase</keyword>
<organism evidence="5 6">
    <name type="scientific">Culicoidibacter larvae</name>
    <dbReference type="NCBI Taxonomy" id="2579976"/>
    <lineage>
        <taxon>Bacteria</taxon>
        <taxon>Bacillati</taxon>
        <taxon>Bacillota</taxon>
        <taxon>Culicoidibacteria</taxon>
        <taxon>Culicoidibacterales</taxon>
        <taxon>Culicoidibacteraceae</taxon>
        <taxon>Culicoidibacter</taxon>
    </lineage>
</organism>
<dbReference type="FunCoup" id="A0A5R8Q979">
    <property type="interactions" value="113"/>
</dbReference>
<dbReference type="CDD" id="cd02440">
    <property type="entry name" value="AdoMet_MTases"/>
    <property type="match status" value="1"/>
</dbReference>
<evidence type="ECO:0000313" key="6">
    <source>
        <dbReference type="Proteomes" id="UP000306912"/>
    </source>
</evidence>
<dbReference type="AlphaFoldDB" id="A0A5R8Q979"/>
<name>A0A5R8Q979_9FIRM</name>
<dbReference type="Pfam" id="PF13649">
    <property type="entry name" value="Methyltransf_25"/>
    <property type="match status" value="1"/>
</dbReference>
<dbReference type="GO" id="GO:0008168">
    <property type="term" value="F:methyltransferase activity"/>
    <property type="evidence" value="ECO:0007669"/>
    <property type="project" value="UniProtKB-KW"/>
</dbReference>
<feature type="domain" description="Methyltransferase" evidence="4">
    <location>
        <begin position="36"/>
        <end position="132"/>
    </location>
</feature>
<dbReference type="PANTHER" id="PTHR43464">
    <property type="entry name" value="METHYLTRANSFERASE"/>
    <property type="match status" value="1"/>
</dbReference>
<dbReference type="Proteomes" id="UP000306912">
    <property type="component" value="Unassembled WGS sequence"/>
</dbReference>
<evidence type="ECO:0000259" key="4">
    <source>
        <dbReference type="Pfam" id="PF13649"/>
    </source>
</evidence>
<dbReference type="InterPro" id="IPR041698">
    <property type="entry name" value="Methyltransf_25"/>
</dbReference>
<dbReference type="RefSeq" id="WP_138191473.1">
    <property type="nucleotide sequence ID" value="NZ_VBWP01000008.1"/>
</dbReference>
<dbReference type="InterPro" id="IPR029063">
    <property type="entry name" value="SAM-dependent_MTases_sf"/>
</dbReference>
<accession>A0A5R8Q979</accession>
<dbReference type="Gene3D" id="3.40.50.150">
    <property type="entry name" value="Vaccinia Virus protein VP39"/>
    <property type="match status" value="1"/>
</dbReference>
<reference evidence="5 6" key="1">
    <citation type="submission" date="2019-05" db="EMBL/GenBank/DDBJ databases">
        <title>Culicoidintestinum kansasii gen. nov., sp. nov. from the gastrointestinal tract of the biting midge, Culicoides sonorensis.</title>
        <authorList>
            <person name="Neupane S."/>
            <person name="Ghosh A."/>
            <person name="Gunther S."/>
            <person name="Martin K."/>
            <person name="Zurek L."/>
        </authorList>
    </citation>
    <scope>NUCLEOTIDE SEQUENCE [LARGE SCALE GENOMIC DNA]</scope>
    <source>
        <strain evidence="5 6">CS-1</strain>
    </source>
</reference>
<sequence>MYEQFAGVYDQLMLEAPYQEWVEYIKQFLPKQAVRIADLGCGSGYVAVELAKLGHHVTGIDISSDMLALARERARQASVDVEWVCADMSTVDLGGEQFDIIISTCDSINYLLSSEAVQQCFKHVFSAIKFGGKFVFDVHSETKRDQFADFSYADNDENCSVIWESYMSETDKTYIFHDMSFFVLEADGCYRRFDEIHEQWLADAETYKILLQNSGFTSCTCSSDFSNEWREDGERSFFIADK</sequence>
<evidence type="ECO:0000256" key="2">
    <source>
        <dbReference type="ARBA" id="ARBA00022679"/>
    </source>
</evidence>
<gene>
    <name evidence="5" type="ORF">FEZ08_08785</name>
</gene>
<evidence type="ECO:0000313" key="5">
    <source>
        <dbReference type="EMBL" id="TLG72474.1"/>
    </source>
</evidence>
<dbReference type="GO" id="GO:0032259">
    <property type="term" value="P:methylation"/>
    <property type="evidence" value="ECO:0007669"/>
    <property type="project" value="UniProtKB-KW"/>
</dbReference>
<dbReference type="OrthoDB" id="9811589at2"/>
<comment type="caution">
    <text evidence="5">The sequence shown here is derived from an EMBL/GenBank/DDBJ whole genome shotgun (WGS) entry which is preliminary data.</text>
</comment>
<dbReference type="SUPFAM" id="SSF53335">
    <property type="entry name" value="S-adenosyl-L-methionine-dependent methyltransferases"/>
    <property type="match status" value="1"/>
</dbReference>
<proteinExistence type="predicted"/>
<dbReference type="EMBL" id="VBWP01000008">
    <property type="protein sequence ID" value="TLG72474.1"/>
    <property type="molecule type" value="Genomic_DNA"/>
</dbReference>
<dbReference type="PANTHER" id="PTHR43464:SF19">
    <property type="entry name" value="UBIQUINONE BIOSYNTHESIS O-METHYLTRANSFERASE, MITOCHONDRIAL"/>
    <property type="match status" value="1"/>
</dbReference>
<protein>
    <submittedName>
        <fullName evidence="5">Class I SAM-dependent methyltransferase</fullName>
    </submittedName>
</protein>
<dbReference type="InParanoid" id="A0A5R8Q979"/>
<dbReference type="Gene3D" id="2.20.25.110">
    <property type="entry name" value="S-adenosyl-L-methionine-dependent methyltransferases"/>
    <property type="match status" value="1"/>
</dbReference>
<evidence type="ECO:0000256" key="1">
    <source>
        <dbReference type="ARBA" id="ARBA00022603"/>
    </source>
</evidence>
<evidence type="ECO:0000256" key="3">
    <source>
        <dbReference type="ARBA" id="ARBA00022691"/>
    </source>
</evidence>